<accession>A0A1I7TAK7</accession>
<reference evidence="2" key="1">
    <citation type="submission" date="2016-11" db="UniProtKB">
        <authorList>
            <consortium name="WormBaseParasite"/>
        </authorList>
    </citation>
    <scope>IDENTIFICATION</scope>
</reference>
<keyword evidence="1" id="KW-1185">Reference proteome</keyword>
<evidence type="ECO:0000313" key="1">
    <source>
        <dbReference type="Proteomes" id="UP000095282"/>
    </source>
</evidence>
<dbReference type="PANTHER" id="PTHR31379:SF1">
    <property type="entry name" value="F-BOX C PROTEIN-RELATED"/>
    <property type="match status" value="1"/>
</dbReference>
<name>A0A1I7TAK7_9PELO</name>
<dbReference type="Pfam" id="PF12078">
    <property type="entry name" value="DUF3557"/>
    <property type="match status" value="1"/>
</dbReference>
<organism evidence="1 2">
    <name type="scientific">Caenorhabditis tropicalis</name>
    <dbReference type="NCBI Taxonomy" id="1561998"/>
    <lineage>
        <taxon>Eukaryota</taxon>
        <taxon>Metazoa</taxon>
        <taxon>Ecdysozoa</taxon>
        <taxon>Nematoda</taxon>
        <taxon>Chromadorea</taxon>
        <taxon>Rhabditida</taxon>
        <taxon>Rhabditina</taxon>
        <taxon>Rhabditomorpha</taxon>
        <taxon>Rhabditoidea</taxon>
        <taxon>Rhabditidae</taxon>
        <taxon>Peloderinae</taxon>
        <taxon>Caenorhabditis</taxon>
    </lineage>
</organism>
<dbReference type="Proteomes" id="UP000095282">
    <property type="component" value="Unplaced"/>
</dbReference>
<dbReference type="eggNOG" id="ENOG502TJKE">
    <property type="taxonomic scope" value="Eukaryota"/>
</dbReference>
<dbReference type="PANTHER" id="PTHR31379">
    <property type="entry name" value="F-BOX C PROTEIN-RELATED-RELATED"/>
    <property type="match status" value="1"/>
</dbReference>
<proteinExistence type="predicted"/>
<sequence length="436" mass="50880">MNSKPLTYDSSKTVIQYMDPNLRFLLSSRIPSIRTVEKAVPLKINKIRFEEHLICVDKIAYEYGVYQVDCKLKIPHKGNLSSRLNLKSTCDVDEFGIRDYITRAGGMLPGNNGLREENLFGEYDLEIIPTNEGRIQKLKKRIELEKERYNQVMDYRPKENLTNDNYYIFDFIGIRHDVPQLYKKELELLNTEKRMNNIRPKFEIQLTKQQTNSEPCVIERVKYEGDLHKAGDSIMEFMFAKRPLIQVNKLTLFSSCLTQLPSDMKMRIRNLKLLSDVSSMVRLIKPFIDESSFPCEKLKIDLNRVQELDQEFFKQFKKLIIDGPIDLTFPFIQHIPNQIVHFQSDSNIYESPDFIDFIRNWVDINKSIGTCFTFYCYQDDSDLIQILNRVKDQIEGAIAGDKSVVIPMKNSTVLEISYQSSRGEDSIIKMAVMPIK</sequence>
<dbReference type="AlphaFoldDB" id="A0A1I7TAK7"/>
<dbReference type="WBParaSite" id="Csp11.Scaffold564.g4052.t1">
    <property type="protein sequence ID" value="Csp11.Scaffold564.g4052.t1"/>
    <property type="gene ID" value="Csp11.Scaffold564.g4052"/>
</dbReference>
<protein>
    <submittedName>
        <fullName evidence="2">FTH domain-containing protein</fullName>
    </submittedName>
</protein>
<dbReference type="InterPro" id="IPR021942">
    <property type="entry name" value="DUF3557"/>
</dbReference>
<evidence type="ECO:0000313" key="2">
    <source>
        <dbReference type="WBParaSite" id="Csp11.Scaffold564.g4052.t1"/>
    </source>
</evidence>